<sequence>MDQNHGAVEVNHVGELPPRNRLQQMTLDIIYVLENLLGVSYPIMPPWQNMEATNRTLLNEISRLVIGYHFHTIVGSIPEYEIITTWLGLGPEHIPSLETMILKLQQPYIQSALCSNGLTTFSFPQLNMRTANPTPTAVTLNEPSSNYILDSDEKTVYIFRAANFVQAQLMIYTVTAAHPFHEPADLTAVYYNARGAALLSFRSHLQILVDEHHPMIIIVTETRLGAREANQLASDLRYNQVIFMNPIGYCGGIWLFSDLRSLSLEHIVQGDDQIGVNFLRV</sequence>
<dbReference type="Proteomes" id="UP000187203">
    <property type="component" value="Unassembled WGS sequence"/>
</dbReference>
<dbReference type="AlphaFoldDB" id="A0A1R3KFW1"/>
<protein>
    <submittedName>
        <fullName evidence="1">Uncharacterized protein</fullName>
    </submittedName>
</protein>
<dbReference type="PANTHER" id="PTHR35218:SF7">
    <property type="entry name" value="ENDONUCLEASE_EXONUCLEASE_PHOSPHATASE"/>
    <property type="match status" value="1"/>
</dbReference>
<accession>A0A1R3KFW1</accession>
<gene>
    <name evidence="1" type="ORF">COLO4_08411</name>
</gene>
<keyword evidence="2" id="KW-1185">Reference proteome</keyword>
<evidence type="ECO:0000313" key="1">
    <source>
        <dbReference type="EMBL" id="OMP05986.1"/>
    </source>
</evidence>
<dbReference type="EMBL" id="AWUE01013749">
    <property type="protein sequence ID" value="OMP05986.1"/>
    <property type="molecule type" value="Genomic_DNA"/>
</dbReference>
<reference evidence="2" key="1">
    <citation type="submission" date="2013-09" db="EMBL/GenBank/DDBJ databases">
        <title>Corchorus olitorius genome sequencing.</title>
        <authorList>
            <person name="Alam M."/>
            <person name="Haque M.S."/>
            <person name="Islam M.S."/>
            <person name="Emdad E.M."/>
            <person name="Islam M.M."/>
            <person name="Ahmed B."/>
            <person name="Halim A."/>
            <person name="Hossen Q.M.M."/>
            <person name="Hossain M.Z."/>
            <person name="Ahmed R."/>
            <person name="Khan M.M."/>
            <person name="Islam R."/>
            <person name="Rashid M.M."/>
            <person name="Khan S.A."/>
            <person name="Rahman M.S."/>
            <person name="Alam M."/>
            <person name="Yahiya A.S."/>
            <person name="Khan M.S."/>
            <person name="Azam M.S."/>
            <person name="Haque T."/>
            <person name="Lashkar M.Z.H."/>
            <person name="Akhand A.I."/>
            <person name="Morshed G."/>
            <person name="Roy S."/>
            <person name="Uddin K.S."/>
            <person name="Rabeya T."/>
            <person name="Hossain A.S."/>
            <person name="Chowdhury A."/>
            <person name="Snigdha A.R."/>
            <person name="Mortoza M.S."/>
            <person name="Matin S.A."/>
            <person name="Hoque S.M.E."/>
            <person name="Islam M.K."/>
            <person name="Roy D.K."/>
            <person name="Haider R."/>
            <person name="Moosa M.M."/>
            <person name="Elias S.M."/>
            <person name="Hasan A.M."/>
            <person name="Jahan S."/>
            <person name="Shafiuddin M."/>
            <person name="Mahmood N."/>
            <person name="Shommy N.S."/>
        </authorList>
    </citation>
    <scope>NUCLEOTIDE SEQUENCE [LARGE SCALE GENOMIC DNA]</scope>
    <source>
        <strain evidence="2">cv. O-4</strain>
    </source>
</reference>
<proteinExistence type="predicted"/>
<comment type="caution">
    <text evidence="1">The sequence shown here is derived from an EMBL/GenBank/DDBJ whole genome shotgun (WGS) entry which is preliminary data.</text>
</comment>
<dbReference type="PANTHER" id="PTHR35218">
    <property type="entry name" value="RNASE H DOMAIN-CONTAINING PROTEIN"/>
    <property type="match status" value="1"/>
</dbReference>
<evidence type="ECO:0000313" key="2">
    <source>
        <dbReference type="Proteomes" id="UP000187203"/>
    </source>
</evidence>
<organism evidence="1 2">
    <name type="scientific">Corchorus olitorius</name>
    <dbReference type="NCBI Taxonomy" id="93759"/>
    <lineage>
        <taxon>Eukaryota</taxon>
        <taxon>Viridiplantae</taxon>
        <taxon>Streptophyta</taxon>
        <taxon>Embryophyta</taxon>
        <taxon>Tracheophyta</taxon>
        <taxon>Spermatophyta</taxon>
        <taxon>Magnoliopsida</taxon>
        <taxon>eudicotyledons</taxon>
        <taxon>Gunneridae</taxon>
        <taxon>Pentapetalae</taxon>
        <taxon>rosids</taxon>
        <taxon>malvids</taxon>
        <taxon>Malvales</taxon>
        <taxon>Malvaceae</taxon>
        <taxon>Grewioideae</taxon>
        <taxon>Apeibeae</taxon>
        <taxon>Corchorus</taxon>
    </lineage>
</organism>
<name>A0A1R3KFW1_9ROSI</name>